<dbReference type="AlphaFoldDB" id="A0A2A2WMC8"/>
<evidence type="ECO:0000256" key="1">
    <source>
        <dbReference type="SAM" id="SignalP"/>
    </source>
</evidence>
<dbReference type="EMBL" id="NTGA01000025">
    <property type="protein sequence ID" value="PAY22342.1"/>
    <property type="molecule type" value="Genomic_DNA"/>
</dbReference>
<proteinExistence type="predicted"/>
<name>A0A2A2WMC8_9ACTN</name>
<keyword evidence="1" id="KW-0732">Signal</keyword>
<dbReference type="Proteomes" id="UP000218810">
    <property type="component" value="Unassembled WGS sequence"/>
</dbReference>
<evidence type="ECO:0000313" key="3">
    <source>
        <dbReference type="Proteomes" id="UP000218810"/>
    </source>
</evidence>
<dbReference type="SUPFAM" id="SSF50494">
    <property type="entry name" value="Trypsin-like serine proteases"/>
    <property type="match status" value="1"/>
</dbReference>
<protein>
    <submittedName>
        <fullName evidence="2">Peptidase S1</fullName>
    </submittedName>
</protein>
<evidence type="ECO:0000313" key="2">
    <source>
        <dbReference type="EMBL" id="PAY22342.1"/>
    </source>
</evidence>
<organism evidence="2 3">
    <name type="scientific">Dietzia natronolimnaea</name>
    <dbReference type="NCBI Taxonomy" id="161920"/>
    <lineage>
        <taxon>Bacteria</taxon>
        <taxon>Bacillati</taxon>
        <taxon>Actinomycetota</taxon>
        <taxon>Actinomycetes</taxon>
        <taxon>Mycobacteriales</taxon>
        <taxon>Dietziaceae</taxon>
        <taxon>Dietzia</taxon>
    </lineage>
</organism>
<feature type="chain" id="PRO_5013308391" evidence="1">
    <location>
        <begin position="30"/>
        <end position="236"/>
    </location>
</feature>
<dbReference type="RefSeq" id="WP_095718955.1">
    <property type="nucleotide sequence ID" value="NZ_NTGA01000025.1"/>
</dbReference>
<sequence>MRFTGLAKLAVTAVMAGATALAAPAAAQAAVPVAGGAPVLVNGEAGCTLTAAGYDSTGAPVAFTAAHCSDRINAPVFLRSDPGAGVIGTVATRNEILDYSVIRLDPAIAVPVRQPGISGRGPAPEFGDVVCKDGMSTGHTCGITWQRDGAKFWSQACAGYGDSGGPVTRDGRLVGLLSGGHMPPGAGPVGSVGPLLPSCFHAAQSPFFLPALAYSFDAIVTDATDRNWPGRGFRMA</sequence>
<feature type="signal peptide" evidence="1">
    <location>
        <begin position="1"/>
        <end position="29"/>
    </location>
</feature>
<accession>A0A2A2WMC8</accession>
<comment type="caution">
    <text evidence="2">The sequence shown here is derived from an EMBL/GenBank/DDBJ whole genome shotgun (WGS) entry which is preliminary data.</text>
</comment>
<dbReference type="InterPro" id="IPR009003">
    <property type="entry name" value="Peptidase_S1_PA"/>
</dbReference>
<keyword evidence="3" id="KW-1185">Reference proteome</keyword>
<gene>
    <name evidence="2" type="ORF">CEY15_13955</name>
</gene>
<dbReference type="OrthoDB" id="4536940at2"/>
<dbReference type="Gene3D" id="2.40.10.10">
    <property type="entry name" value="Trypsin-like serine proteases"/>
    <property type="match status" value="2"/>
</dbReference>
<reference evidence="3" key="1">
    <citation type="submission" date="2017-09" db="EMBL/GenBank/DDBJ databases">
        <authorList>
            <person name="Zhang Y."/>
            <person name="Huang X."/>
            <person name="Liu J."/>
            <person name="Lu L."/>
            <person name="Peng K."/>
        </authorList>
    </citation>
    <scope>NUCLEOTIDE SEQUENCE [LARGE SCALE GENOMIC DNA]</scope>
    <source>
        <strain evidence="3">S-XJ-1</strain>
    </source>
</reference>
<dbReference type="InterPro" id="IPR043504">
    <property type="entry name" value="Peptidase_S1_PA_chymotrypsin"/>
</dbReference>